<organism evidence="1 2">
    <name type="scientific">Haematococcus lacustris</name>
    <name type="common">Green alga</name>
    <name type="synonym">Haematococcus pluvialis</name>
    <dbReference type="NCBI Taxonomy" id="44745"/>
    <lineage>
        <taxon>Eukaryota</taxon>
        <taxon>Viridiplantae</taxon>
        <taxon>Chlorophyta</taxon>
        <taxon>core chlorophytes</taxon>
        <taxon>Chlorophyceae</taxon>
        <taxon>CS clade</taxon>
        <taxon>Chlamydomonadales</taxon>
        <taxon>Haematococcaceae</taxon>
        <taxon>Haematococcus</taxon>
    </lineage>
</organism>
<sequence length="45" mass="4714">MTSGHGWTRAQQALDAVLDPSPDVAALGLSALAPLCQADVLDFYK</sequence>
<evidence type="ECO:0000313" key="1">
    <source>
        <dbReference type="EMBL" id="GFH22215.1"/>
    </source>
</evidence>
<accession>A0A699ZJN0</accession>
<gene>
    <name evidence="1" type="ORF">HaLaN_19643</name>
</gene>
<feature type="non-terminal residue" evidence="1">
    <location>
        <position position="1"/>
    </location>
</feature>
<dbReference type="EMBL" id="BLLF01001992">
    <property type="protein sequence ID" value="GFH22215.1"/>
    <property type="molecule type" value="Genomic_DNA"/>
</dbReference>
<keyword evidence="2" id="KW-1185">Reference proteome</keyword>
<proteinExistence type="predicted"/>
<name>A0A699ZJN0_HAELA</name>
<reference evidence="1 2" key="1">
    <citation type="submission" date="2020-02" db="EMBL/GenBank/DDBJ databases">
        <title>Draft genome sequence of Haematococcus lacustris strain NIES-144.</title>
        <authorList>
            <person name="Morimoto D."/>
            <person name="Nakagawa S."/>
            <person name="Yoshida T."/>
            <person name="Sawayama S."/>
        </authorList>
    </citation>
    <scope>NUCLEOTIDE SEQUENCE [LARGE SCALE GENOMIC DNA]</scope>
    <source>
        <strain evidence="1 2">NIES-144</strain>
    </source>
</reference>
<feature type="non-terminal residue" evidence="1">
    <location>
        <position position="45"/>
    </location>
</feature>
<dbReference type="Proteomes" id="UP000485058">
    <property type="component" value="Unassembled WGS sequence"/>
</dbReference>
<comment type="caution">
    <text evidence="1">The sequence shown here is derived from an EMBL/GenBank/DDBJ whole genome shotgun (WGS) entry which is preliminary data.</text>
</comment>
<evidence type="ECO:0000313" key="2">
    <source>
        <dbReference type="Proteomes" id="UP000485058"/>
    </source>
</evidence>
<dbReference type="AlphaFoldDB" id="A0A699ZJN0"/>
<protein>
    <submittedName>
        <fullName evidence="1">Uncharacterized protein</fullName>
    </submittedName>
</protein>